<dbReference type="PANTHER" id="PTHR21060">
    <property type="entry name" value="ACETATE KINASE"/>
    <property type="match status" value="1"/>
</dbReference>
<evidence type="ECO:0000256" key="4">
    <source>
        <dbReference type="ARBA" id="ARBA00022840"/>
    </source>
</evidence>
<evidence type="ECO:0008006" key="8">
    <source>
        <dbReference type="Google" id="ProtNLM"/>
    </source>
</evidence>
<reference evidence="6 7" key="1">
    <citation type="journal article" date="2020" name="ISME J.">
        <title>Uncovering the hidden diversity of litter-decomposition mechanisms in mushroom-forming fungi.</title>
        <authorList>
            <person name="Floudas D."/>
            <person name="Bentzer J."/>
            <person name="Ahren D."/>
            <person name="Johansson T."/>
            <person name="Persson P."/>
            <person name="Tunlid A."/>
        </authorList>
    </citation>
    <scope>NUCLEOTIDE SEQUENCE [LARGE SCALE GENOMIC DNA]</scope>
    <source>
        <strain evidence="6 7">CBS 291.85</strain>
    </source>
</reference>
<sequence length="799" mass="88932">MSKASRNDLVLSVNTGSSSLKISLYKVLSPSEYKTSPASPEPVELLLTSSISNISSPPAKFSFKNLRGESTGSVKGQSIDSIKDHSSAFAHFVEHLSKEADIDRNRIAHICHRVVHGGDYHDPVVISNKTYHHIEKLSDLAPSHNGSALSVIKSCISDLPNANSIAFFDTTFHHSIPSHITSYAIDQSVAKKRGLKKYGFHGLSYSFILRAVSKFYERPADTLNLIVLHLGSGASVCAIRNGQSMDTSMGLTPLNGLTLAQESSLASAETSGTNVSAKRPSASRNETSESALSILAANDMQFHIYLASVEAADGTENVPSFLHVPSGVIQEVLDWMNFLESHQICCSYNILPIFKTIEDEGSQYLDKIFDTFPEKEKKEVAELTEAFTQCWWFCVRKHADRQLAHRAAVSKVFAMHSDYDLTLTDHVKAFIFHICCESLSTYHWVELPTLPSPLDSEKVSRFSNVFCHLTHTWMSPDDLRAQVEPAGDYPLRRDEIMDLACKQPGLLPQEASFRHPLDNVVGYIWRGCGLPVQQFMERLIRPVNSSKDLGLSKYSRADQYVIISLPIGPVLTQEQLVYIMTFLDWTTLMGPLCGLNLDIPALVQEFHVAQFGVAKNKVCVGLLSGSAIYACLNIPYPLYGLATSMHKSALFVARAQFKDDGGLQFAIQKVHQWGTLADPVQYFSYVSTLDAHVQWFKDHVWKHIQDSQNESSALDWVLENLKNRDLKKPWMKPADPVEVDHVKADHEQNEIALTDGSDNSLANNRIVDWIDKTSRQTSHHVVPDDSPSHNDNTFLGPAH</sequence>
<keyword evidence="4" id="KW-0067">ATP-binding</keyword>
<dbReference type="InterPro" id="IPR000890">
    <property type="entry name" value="Aliphatic_acid_kin_short-chain"/>
</dbReference>
<organism evidence="6 7">
    <name type="scientific">Tetrapyrgos nigripes</name>
    <dbReference type="NCBI Taxonomy" id="182062"/>
    <lineage>
        <taxon>Eukaryota</taxon>
        <taxon>Fungi</taxon>
        <taxon>Dikarya</taxon>
        <taxon>Basidiomycota</taxon>
        <taxon>Agaricomycotina</taxon>
        <taxon>Agaricomycetes</taxon>
        <taxon>Agaricomycetidae</taxon>
        <taxon>Agaricales</taxon>
        <taxon>Marasmiineae</taxon>
        <taxon>Marasmiaceae</taxon>
        <taxon>Tetrapyrgos</taxon>
    </lineage>
</organism>
<dbReference type="PROSITE" id="PS01075">
    <property type="entry name" value="ACETATE_KINASE_1"/>
    <property type="match status" value="1"/>
</dbReference>
<dbReference type="Pfam" id="PF00871">
    <property type="entry name" value="Acetate_kinase"/>
    <property type="match status" value="1"/>
</dbReference>
<evidence type="ECO:0000313" key="6">
    <source>
        <dbReference type="EMBL" id="KAF5367101.1"/>
    </source>
</evidence>
<proteinExistence type="predicted"/>
<dbReference type="PROSITE" id="PS01076">
    <property type="entry name" value="ACETATE_KINASE_2"/>
    <property type="match status" value="1"/>
</dbReference>
<name>A0A8H5LRV9_9AGAR</name>
<dbReference type="PANTHER" id="PTHR21060:SF15">
    <property type="entry name" value="ACETATE KINASE-RELATED"/>
    <property type="match status" value="1"/>
</dbReference>
<comment type="caution">
    <text evidence="6">The sequence shown here is derived from an EMBL/GenBank/DDBJ whole genome shotgun (WGS) entry which is preliminary data.</text>
</comment>
<evidence type="ECO:0000256" key="5">
    <source>
        <dbReference type="SAM" id="MobiDB-lite"/>
    </source>
</evidence>
<evidence type="ECO:0000313" key="7">
    <source>
        <dbReference type="Proteomes" id="UP000559256"/>
    </source>
</evidence>
<keyword evidence="2" id="KW-0547">Nucleotide-binding</keyword>
<accession>A0A8H5LRV9</accession>
<dbReference type="EMBL" id="JAACJM010000020">
    <property type="protein sequence ID" value="KAF5367101.1"/>
    <property type="molecule type" value="Genomic_DNA"/>
</dbReference>
<keyword evidence="7" id="KW-1185">Reference proteome</keyword>
<dbReference type="InterPro" id="IPR023865">
    <property type="entry name" value="Aliphatic_acid_kinase_CS"/>
</dbReference>
<dbReference type="PRINTS" id="PR00471">
    <property type="entry name" value="ACETATEKNASE"/>
</dbReference>
<keyword evidence="3" id="KW-0418">Kinase</keyword>
<dbReference type="SUPFAM" id="SSF53067">
    <property type="entry name" value="Actin-like ATPase domain"/>
    <property type="match status" value="2"/>
</dbReference>
<dbReference type="OrthoDB" id="67445at2759"/>
<dbReference type="Proteomes" id="UP000559256">
    <property type="component" value="Unassembled WGS sequence"/>
</dbReference>
<dbReference type="Gene3D" id="3.30.420.40">
    <property type="match status" value="2"/>
</dbReference>
<evidence type="ECO:0000256" key="2">
    <source>
        <dbReference type="ARBA" id="ARBA00022741"/>
    </source>
</evidence>
<dbReference type="InterPro" id="IPR043129">
    <property type="entry name" value="ATPase_NBD"/>
</dbReference>
<dbReference type="AlphaFoldDB" id="A0A8H5LRV9"/>
<evidence type="ECO:0000256" key="3">
    <source>
        <dbReference type="ARBA" id="ARBA00022777"/>
    </source>
</evidence>
<dbReference type="GO" id="GO:0006083">
    <property type="term" value="P:acetate metabolic process"/>
    <property type="evidence" value="ECO:0007669"/>
    <property type="project" value="TreeGrafter"/>
</dbReference>
<gene>
    <name evidence="6" type="ORF">D9758_003952</name>
</gene>
<protein>
    <recommendedName>
        <fullName evidence="8">Acetate kinase</fullName>
    </recommendedName>
</protein>
<evidence type="ECO:0000256" key="1">
    <source>
        <dbReference type="ARBA" id="ARBA00022679"/>
    </source>
</evidence>
<keyword evidence="1" id="KW-0808">Transferase</keyword>
<dbReference type="GO" id="GO:0008776">
    <property type="term" value="F:acetate kinase activity"/>
    <property type="evidence" value="ECO:0007669"/>
    <property type="project" value="TreeGrafter"/>
</dbReference>
<feature type="region of interest" description="Disordered" evidence="5">
    <location>
        <begin position="777"/>
        <end position="799"/>
    </location>
</feature>
<dbReference type="GO" id="GO:0005524">
    <property type="term" value="F:ATP binding"/>
    <property type="evidence" value="ECO:0007669"/>
    <property type="project" value="UniProtKB-KW"/>
</dbReference>